<protein>
    <submittedName>
        <fullName evidence="3">Metallophosphoesterase</fullName>
    </submittedName>
</protein>
<dbReference type="InterPro" id="IPR029052">
    <property type="entry name" value="Metallo-depent_PP-like"/>
</dbReference>
<gene>
    <name evidence="3" type="ORF">EEL30_17565</name>
</gene>
<evidence type="ECO:0000313" key="3">
    <source>
        <dbReference type="EMBL" id="QDX93943.1"/>
    </source>
</evidence>
<keyword evidence="4" id="KW-1185">Reference proteome</keyword>
<dbReference type="Proteomes" id="UP000319432">
    <property type="component" value="Chromosome"/>
</dbReference>
<organism evidence="3 4">
    <name type="scientific">Brevibacillus laterosporus</name>
    <name type="common">Bacillus laterosporus</name>
    <dbReference type="NCBI Taxonomy" id="1465"/>
    <lineage>
        <taxon>Bacteria</taxon>
        <taxon>Bacillati</taxon>
        <taxon>Bacillota</taxon>
        <taxon>Bacilli</taxon>
        <taxon>Bacillales</taxon>
        <taxon>Paenibacillaceae</taxon>
        <taxon>Brevibacillus</taxon>
    </lineage>
</organism>
<dbReference type="Gene3D" id="3.60.21.10">
    <property type="match status" value="1"/>
</dbReference>
<dbReference type="PIRSF" id="PIRSF000883">
    <property type="entry name" value="Pesterase_MJ0912"/>
    <property type="match status" value="1"/>
</dbReference>
<dbReference type="PANTHER" id="PTHR42850">
    <property type="entry name" value="METALLOPHOSPHOESTERASE"/>
    <property type="match status" value="1"/>
</dbReference>
<dbReference type="OrthoDB" id="9813918at2"/>
<dbReference type="PANTHER" id="PTHR42850:SF2">
    <property type="entry name" value="BLL5683 PROTEIN"/>
    <property type="match status" value="1"/>
</dbReference>
<feature type="domain" description="Calcineurin-like phosphoesterase" evidence="2">
    <location>
        <begin position="6"/>
        <end position="187"/>
    </location>
</feature>
<dbReference type="GO" id="GO:0005737">
    <property type="term" value="C:cytoplasm"/>
    <property type="evidence" value="ECO:0007669"/>
    <property type="project" value="TreeGrafter"/>
</dbReference>
<dbReference type="CDD" id="cd00838">
    <property type="entry name" value="MPP_superfamily"/>
    <property type="match status" value="1"/>
</dbReference>
<dbReference type="InterPro" id="IPR050126">
    <property type="entry name" value="Ap4A_hydrolase"/>
</dbReference>
<sequence>MFEQTKLAILADIHGNAWALDAVLTDLDQRQIDAIVNLGDTLLGPLDPQRTYDLLQRRDIIHISGNQDRILWESLEDHTLSTHAPSILKETTPQQISWLQSLPATYIWRDSILLCHGTPFSDETYLLEEIINDGSVRTRSSEELESSLASIHYPVLLCGHSHIPRTVMLRDGKLIVNPGSVGLPAYTDESPVPHAMESCTPHAKYAILTHQVKGWTVEHIEVPYDWERASRAASQHGRDDWANWLKTGRV</sequence>
<dbReference type="AlphaFoldDB" id="A0A518VAE0"/>
<reference evidence="3 4" key="1">
    <citation type="submission" date="2018-11" db="EMBL/GenBank/DDBJ databases">
        <title>Phylogenetic determinants of toxin gene distribution in genomes of Brevibacillus laterosporus.</title>
        <authorList>
            <person name="Glare T.R."/>
            <person name="Durrant A."/>
            <person name="Berry C."/>
            <person name="Palma L."/>
            <person name="Ormskirk M."/>
            <person name="Cox M.O."/>
        </authorList>
    </citation>
    <scope>NUCLEOTIDE SEQUENCE [LARGE SCALE GENOMIC DNA]</scope>
    <source>
        <strain evidence="3 4">1821L</strain>
    </source>
</reference>
<dbReference type="Pfam" id="PF12850">
    <property type="entry name" value="Metallophos_2"/>
    <property type="match status" value="1"/>
</dbReference>
<dbReference type="GO" id="GO:0016791">
    <property type="term" value="F:phosphatase activity"/>
    <property type="evidence" value="ECO:0007669"/>
    <property type="project" value="TreeGrafter"/>
</dbReference>
<dbReference type="InterPro" id="IPR011152">
    <property type="entry name" value="Pesterase_MJ0912"/>
</dbReference>
<evidence type="ECO:0000313" key="4">
    <source>
        <dbReference type="Proteomes" id="UP000319432"/>
    </source>
</evidence>
<evidence type="ECO:0000259" key="2">
    <source>
        <dbReference type="Pfam" id="PF12850"/>
    </source>
</evidence>
<evidence type="ECO:0000256" key="1">
    <source>
        <dbReference type="ARBA" id="ARBA00008950"/>
    </source>
</evidence>
<dbReference type="InterPro" id="IPR024654">
    <property type="entry name" value="Calcineurin-like_PHP_lpxH"/>
</dbReference>
<accession>A0A518VAE0</accession>
<proteinExistence type="inferred from homology"/>
<name>A0A518VAE0_BRELA</name>
<comment type="similarity">
    <text evidence="1">Belongs to the metallophosphoesterase superfamily. YfcE family.</text>
</comment>
<dbReference type="EMBL" id="CP033464">
    <property type="protein sequence ID" value="QDX93943.1"/>
    <property type="molecule type" value="Genomic_DNA"/>
</dbReference>
<dbReference type="SUPFAM" id="SSF56300">
    <property type="entry name" value="Metallo-dependent phosphatases"/>
    <property type="match status" value="1"/>
</dbReference>